<protein>
    <recommendedName>
        <fullName evidence="1">Ribbon-helix-helix domain-containing protein</fullName>
    </recommendedName>
</protein>
<accession>A0A090MMG9</accession>
<comment type="caution">
    <text evidence="2">The sequence shown here is derived from an EMBL/GenBank/DDBJ whole genome shotgun (WGS) entry which is preliminary data.</text>
</comment>
<dbReference type="Gene3D" id="1.10.3990.20">
    <property type="entry name" value="protein bp1543"/>
    <property type="match status" value="1"/>
</dbReference>
<dbReference type="InterPro" id="IPR027373">
    <property type="entry name" value="RHH_dom"/>
</dbReference>
<sequence length="91" mass="10556">MVSSTKSLIIQRSIAVAGRKTSVSMEQPFWDALKEIAHAHNQSLARIVTRIKEDREDSNLSSEVRLFVFDYFFHKKHAREDNRIQKILLAT</sequence>
<organism evidence="2 3">
    <name type="scientific">Afipia felis</name>
    <name type="common">Cat scratch disease bacillus</name>
    <dbReference type="NCBI Taxonomy" id="1035"/>
    <lineage>
        <taxon>Bacteria</taxon>
        <taxon>Pseudomonadati</taxon>
        <taxon>Pseudomonadota</taxon>
        <taxon>Alphaproteobacteria</taxon>
        <taxon>Hyphomicrobiales</taxon>
        <taxon>Nitrobacteraceae</taxon>
        <taxon>Afipia</taxon>
    </lineage>
</organism>
<evidence type="ECO:0000313" key="3">
    <source>
        <dbReference type="Proteomes" id="UP000035762"/>
    </source>
</evidence>
<reference evidence="2 3" key="1">
    <citation type="journal article" date="2014" name="Genome Announc.">
        <title>Genome Sequence of Afipia felis Strain 76713, Isolated in Hospital Water Using an Amoeba Co-Culture Procedure.</title>
        <authorList>
            <person name="Benamar S."/>
            <person name="La Scola B."/>
            <person name="Croce O."/>
        </authorList>
    </citation>
    <scope>NUCLEOTIDE SEQUENCE [LARGE SCALE GENOMIC DNA]</scope>
    <source>
        <strain evidence="2 3">76713</strain>
    </source>
</reference>
<dbReference type="AlphaFoldDB" id="A0A090MMG9"/>
<dbReference type="Pfam" id="PF13467">
    <property type="entry name" value="RHH_4"/>
    <property type="match status" value="1"/>
</dbReference>
<feature type="domain" description="Ribbon-helix-helix" evidence="1">
    <location>
        <begin position="10"/>
        <end position="72"/>
    </location>
</feature>
<name>A0A090MMG9_AFIFE</name>
<evidence type="ECO:0000313" key="2">
    <source>
        <dbReference type="EMBL" id="CEG06849.1"/>
    </source>
</evidence>
<dbReference type="STRING" id="1035.BN961_00220"/>
<proteinExistence type="predicted"/>
<evidence type="ECO:0000259" key="1">
    <source>
        <dbReference type="Pfam" id="PF13467"/>
    </source>
</evidence>
<dbReference type="EMBL" id="CCAZ020000001">
    <property type="protein sequence ID" value="CEG06849.1"/>
    <property type="molecule type" value="Genomic_DNA"/>
</dbReference>
<gene>
    <name evidence="2" type="ORF">BN961_00220</name>
</gene>
<dbReference type="Proteomes" id="UP000035762">
    <property type="component" value="Unassembled WGS sequence"/>
</dbReference>
<dbReference type="InterPro" id="IPR038268">
    <property type="entry name" value="RHH_sf"/>
</dbReference>
<dbReference type="OrthoDB" id="7477016at2"/>
<keyword evidence="3" id="KW-1185">Reference proteome</keyword>